<dbReference type="InterPro" id="IPR029619">
    <property type="entry name" value="FAM81"/>
</dbReference>
<protein>
    <recommendedName>
        <fullName evidence="5">Protein FAM81B</fullName>
    </recommendedName>
</protein>
<dbReference type="PANTHER" id="PTHR22420:SF4">
    <property type="entry name" value="PROTEIN FAM81A"/>
    <property type="match status" value="1"/>
</dbReference>
<proteinExistence type="inferred from homology"/>
<evidence type="ECO:0000313" key="3">
    <source>
        <dbReference type="EnsemblMetazoa" id="G10732.2:cds"/>
    </source>
</evidence>
<evidence type="ECO:0008006" key="5">
    <source>
        <dbReference type="Google" id="ProtNLM"/>
    </source>
</evidence>
<dbReference type="AlphaFoldDB" id="A0A8W8HRL6"/>
<accession>A0A8W8HRL6</accession>
<dbReference type="OMA" id="WCELESI"/>
<dbReference type="EnsemblMetazoa" id="G10732.2">
    <property type="protein sequence ID" value="G10732.2:cds"/>
    <property type="gene ID" value="G10732"/>
</dbReference>
<evidence type="ECO:0000256" key="1">
    <source>
        <dbReference type="ARBA" id="ARBA00023054"/>
    </source>
</evidence>
<dbReference type="Gene3D" id="1.10.287.1490">
    <property type="match status" value="1"/>
</dbReference>
<organism evidence="3 4">
    <name type="scientific">Magallana gigas</name>
    <name type="common">Pacific oyster</name>
    <name type="synonym">Crassostrea gigas</name>
    <dbReference type="NCBI Taxonomy" id="29159"/>
    <lineage>
        <taxon>Eukaryota</taxon>
        <taxon>Metazoa</taxon>
        <taxon>Spiralia</taxon>
        <taxon>Lophotrochozoa</taxon>
        <taxon>Mollusca</taxon>
        <taxon>Bivalvia</taxon>
        <taxon>Autobranchia</taxon>
        <taxon>Pteriomorphia</taxon>
        <taxon>Ostreida</taxon>
        <taxon>Ostreoidea</taxon>
        <taxon>Ostreidae</taxon>
        <taxon>Magallana</taxon>
    </lineage>
</organism>
<keyword evidence="4" id="KW-1185">Reference proteome</keyword>
<keyword evidence="1" id="KW-0175">Coiled coil</keyword>
<dbReference type="EnsemblMetazoa" id="G10732.1">
    <property type="protein sequence ID" value="G10732.1:cds"/>
    <property type="gene ID" value="G10732"/>
</dbReference>
<name>A0A8W8HRL6_MAGGI</name>
<evidence type="ECO:0000256" key="2">
    <source>
        <dbReference type="ARBA" id="ARBA00046344"/>
    </source>
</evidence>
<dbReference type="PANTHER" id="PTHR22420">
    <property type="entry name" value="PROTEIN FAM81A"/>
    <property type="match status" value="1"/>
</dbReference>
<evidence type="ECO:0000313" key="4">
    <source>
        <dbReference type="Proteomes" id="UP000005408"/>
    </source>
</evidence>
<dbReference type="Proteomes" id="UP000005408">
    <property type="component" value="Unassembled WGS sequence"/>
</dbReference>
<reference evidence="3" key="1">
    <citation type="submission" date="2022-08" db="UniProtKB">
        <authorList>
            <consortium name="EnsemblMetazoa"/>
        </authorList>
    </citation>
    <scope>IDENTIFICATION</scope>
    <source>
        <strain evidence="3">05x7-T-G4-1.051#20</strain>
    </source>
</reference>
<dbReference type="OrthoDB" id="10014002at2759"/>
<sequence>MATQTGVVLPQIRRSHHKNQFEVVEQEYDAIRVQSPRRKIVTTYDDGRSVVTPKSGRIMALEDKVAKALEQQTHVLSQQEQVAKALSDQQRMTEGLIQKAFDNREDFIENLSRVQNDRLEENTRHLLQNHISYITAIVSRLNKDISTLEDEIRNRDMAVIGTNSAVGKIEVHQVTSLQDLRSRIVRCDQALSKHTADIGNCRSEINVAVREQQTMKESLKEHIHRVEAETLSMMGELERIHGEQNSELNHMKKDTNRELALVGERNSAIMSDVKATLSAYKLSIENDRDRFEERVMSLLDRATGNWTSLLEKVDKRIEDNVYSLEVRMQKLEEALAYDRKIISDLQAKVETRILQRLETHTRHHQEELAKAKREFREGFTSVHDSISNAKKVLEGKSKLLEDKLKKDINQVRKLVVLA</sequence>
<comment type="similarity">
    <text evidence="2">Belongs to the FAM81 family.</text>
</comment>